<reference evidence="4 5" key="1">
    <citation type="submission" date="2024-01" db="EMBL/GenBank/DDBJ databases">
        <title>A draft genome for a cacao thread blight-causing isolate of Paramarasmius palmivorus.</title>
        <authorList>
            <person name="Baruah I.K."/>
            <person name="Bukari Y."/>
            <person name="Amoako-Attah I."/>
            <person name="Meinhardt L.W."/>
            <person name="Bailey B.A."/>
            <person name="Cohen S.P."/>
        </authorList>
    </citation>
    <scope>NUCLEOTIDE SEQUENCE [LARGE SCALE GENOMIC DNA]</scope>
    <source>
        <strain evidence="4 5">GH-12</strain>
    </source>
</reference>
<dbReference type="AlphaFoldDB" id="A0AAW0BEH2"/>
<evidence type="ECO:0000256" key="1">
    <source>
        <dbReference type="ARBA" id="ARBA00022884"/>
    </source>
</evidence>
<evidence type="ECO:0000313" key="4">
    <source>
        <dbReference type="EMBL" id="KAK7024648.1"/>
    </source>
</evidence>
<name>A0AAW0BEH2_9AGAR</name>
<dbReference type="GO" id="GO:0015074">
    <property type="term" value="P:DNA integration"/>
    <property type="evidence" value="ECO:0007669"/>
    <property type="project" value="InterPro"/>
</dbReference>
<dbReference type="Gene3D" id="3.30.420.10">
    <property type="entry name" value="Ribonuclease H-like superfamily/Ribonuclease H"/>
    <property type="match status" value="1"/>
</dbReference>
<dbReference type="SUPFAM" id="SSF53098">
    <property type="entry name" value="Ribonuclease H-like"/>
    <property type="match status" value="1"/>
</dbReference>
<feature type="region of interest" description="Disordered" evidence="2">
    <location>
        <begin position="470"/>
        <end position="493"/>
    </location>
</feature>
<dbReference type="InterPro" id="IPR036397">
    <property type="entry name" value="RNaseH_sf"/>
</dbReference>
<sequence>MTADLPPLPSCASGTTSVNEWPANMRRGADILNRIFKHANNALQTDAFDLFRVRFHASTVLNEAIPLLLAIENTTEENQDLVPWLEEVTGLFATLIQQLGEAEETAKTGQDSSNVDMAAPMMVVRTGKRGRPRKVPNPFLLREAMQPNRRITKSRYARTIKVSRGTLYKYMDEFGIEAKYSSITDEELDKIAKEVQQSRPETGRRYLAGHLSSAGIKVQMERIRQSLARVDPIGQAIRNKETAERRDYRMPRPNAMWHIDGHHKLIRWGIVIHGIIDGFCRTIVALKASTNNRASTVLQVFSEAVELFGWPSRMRGDRGGENKKVATVMIRMRGLNRASFMWGTSMRNTRIERLWVEVGSRFGRRWRAFFYRLERLHRLNAKNPAHLWLLHHLFLSQIREDCDSFVRDWNSHPISGIGHEKTPMDMRLLGMIEHGVYDDGPEDDDEGYPSSAFEQQENVRVQHAYDVESGGASEIEDSGNELSSGESGWEDDEDEYAEIDSAHAGQYNHKPIKVPRHQNPFEPNLHAVFMESMEHIDEVPVPEGWGLCDDEYPEDEGYPLYEEIPSSGRRRAKVLKISLPHCDWKPRAELWAKAMLVMEATLMEDEDSDPDSN</sequence>
<proteinExistence type="predicted"/>
<dbReference type="InterPro" id="IPR001584">
    <property type="entry name" value="Integrase_cat-core"/>
</dbReference>
<dbReference type="PANTHER" id="PTHR46791:SF5">
    <property type="entry name" value="CLR5 DOMAIN-CONTAINING PROTEIN-RELATED"/>
    <property type="match status" value="1"/>
</dbReference>
<protein>
    <recommendedName>
        <fullName evidence="3">Integrase catalytic domain-containing protein</fullName>
    </recommendedName>
</protein>
<feature type="domain" description="Integrase catalytic" evidence="3">
    <location>
        <begin position="249"/>
        <end position="354"/>
    </location>
</feature>
<dbReference type="InterPro" id="IPR058913">
    <property type="entry name" value="Integrase_dom_put"/>
</dbReference>
<evidence type="ECO:0000259" key="3">
    <source>
        <dbReference type="PROSITE" id="PS50994"/>
    </source>
</evidence>
<dbReference type="PANTHER" id="PTHR46791">
    <property type="entry name" value="EXPRESSED PROTEIN"/>
    <property type="match status" value="1"/>
</dbReference>
<comment type="caution">
    <text evidence="4">The sequence shown here is derived from an EMBL/GenBank/DDBJ whole genome shotgun (WGS) entry which is preliminary data.</text>
</comment>
<dbReference type="Proteomes" id="UP001383192">
    <property type="component" value="Unassembled WGS sequence"/>
</dbReference>
<dbReference type="GO" id="GO:0003723">
    <property type="term" value="F:RNA binding"/>
    <property type="evidence" value="ECO:0007669"/>
    <property type="project" value="UniProtKB-KW"/>
</dbReference>
<dbReference type="InterPro" id="IPR012337">
    <property type="entry name" value="RNaseH-like_sf"/>
</dbReference>
<keyword evidence="5" id="KW-1185">Reference proteome</keyword>
<dbReference type="PROSITE" id="PS50994">
    <property type="entry name" value="INTEGRASE"/>
    <property type="match status" value="1"/>
</dbReference>
<dbReference type="Pfam" id="PF24764">
    <property type="entry name" value="rva_4"/>
    <property type="match status" value="1"/>
</dbReference>
<evidence type="ECO:0000256" key="2">
    <source>
        <dbReference type="SAM" id="MobiDB-lite"/>
    </source>
</evidence>
<evidence type="ECO:0000313" key="5">
    <source>
        <dbReference type="Proteomes" id="UP001383192"/>
    </source>
</evidence>
<dbReference type="GO" id="GO:0005634">
    <property type="term" value="C:nucleus"/>
    <property type="evidence" value="ECO:0007669"/>
    <property type="project" value="UniProtKB-ARBA"/>
</dbReference>
<keyword evidence="1" id="KW-0694">RNA-binding</keyword>
<organism evidence="4 5">
    <name type="scientific">Paramarasmius palmivorus</name>
    <dbReference type="NCBI Taxonomy" id="297713"/>
    <lineage>
        <taxon>Eukaryota</taxon>
        <taxon>Fungi</taxon>
        <taxon>Dikarya</taxon>
        <taxon>Basidiomycota</taxon>
        <taxon>Agaricomycotina</taxon>
        <taxon>Agaricomycetes</taxon>
        <taxon>Agaricomycetidae</taxon>
        <taxon>Agaricales</taxon>
        <taxon>Marasmiineae</taxon>
        <taxon>Marasmiaceae</taxon>
        <taxon>Paramarasmius</taxon>
    </lineage>
</organism>
<gene>
    <name evidence="4" type="ORF">VNI00_016152</name>
</gene>
<dbReference type="EMBL" id="JAYKXP010000118">
    <property type="protein sequence ID" value="KAK7024648.1"/>
    <property type="molecule type" value="Genomic_DNA"/>
</dbReference>
<accession>A0AAW0BEH2</accession>